<gene>
    <name evidence="1" type="ORF">A2310_02650</name>
</gene>
<dbReference type="PROSITE" id="PS00383">
    <property type="entry name" value="TYR_PHOSPHATASE_1"/>
    <property type="match status" value="1"/>
</dbReference>
<reference evidence="1 2" key="1">
    <citation type="journal article" date="2016" name="Nat. Commun.">
        <title>Thousands of microbial genomes shed light on interconnected biogeochemical processes in an aquifer system.</title>
        <authorList>
            <person name="Anantharaman K."/>
            <person name="Brown C.T."/>
            <person name="Hug L.A."/>
            <person name="Sharon I."/>
            <person name="Castelle C.J."/>
            <person name="Probst A.J."/>
            <person name="Thomas B.C."/>
            <person name="Singh A."/>
            <person name="Wilkins M.J."/>
            <person name="Karaoz U."/>
            <person name="Brodie E.L."/>
            <person name="Williams K.H."/>
            <person name="Hubbard S.S."/>
            <person name="Banfield J.F."/>
        </authorList>
    </citation>
    <scope>NUCLEOTIDE SEQUENCE [LARGE SCALE GENOMIC DNA]</scope>
</reference>
<dbReference type="Proteomes" id="UP000178417">
    <property type="component" value="Unassembled WGS sequence"/>
</dbReference>
<evidence type="ECO:0000313" key="1">
    <source>
        <dbReference type="EMBL" id="OGC18769.1"/>
    </source>
</evidence>
<name>A0A1F4SED4_UNCSA</name>
<dbReference type="EMBL" id="MEUB01000068">
    <property type="protein sequence ID" value="OGC18769.1"/>
    <property type="molecule type" value="Genomic_DNA"/>
</dbReference>
<dbReference type="SUPFAM" id="SSF52799">
    <property type="entry name" value="(Phosphotyrosine protein) phosphatases II"/>
    <property type="match status" value="1"/>
</dbReference>
<organism evidence="1 2">
    <name type="scientific">candidate division WOR-1 bacterium RIFOXYB2_FULL_37_13</name>
    <dbReference type="NCBI Taxonomy" id="1802579"/>
    <lineage>
        <taxon>Bacteria</taxon>
        <taxon>Bacillati</taxon>
        <taxon>Saganbacteria</taxon>
    </lineage>
</organism>
<dbReference type="STRING" id="1802579.A2310_02650"/>
<dbReference type="Pfam" id="PF22785">
    <property type="entry name" value="Tc-R-P"/>
    <property type="match status" value="1"/>
</dbReference>
<evidence type="ECO:0008006" key="3">
    <source>
        <dbReference type="Google" id="ProtNLM"/>
    </source>
</evidence>
<dbReference type="Gene3D" id="3.90.190.10">
    <property type="entry name" value="Protein tyrosine phosphatase superfamily"/>
    <property type="match status" value="1"/>
</dbReference>
<protein>
    <recommendedName>
        <fullName evidence="3">Tyrosine specific protein phosphatases domain-containing protein</fullName>
    </recommendedName>
</protein>
<proteinExistence type="predicted"/>
<dbReference type="AlphaFoldDB" id="A0A1F4SED4"/>
<comment type="caution">
    <text evidence="1">The sequence shown here is derived from an EMBL/GenBank/DDBJ whole genome shotgun (WGS) entry which is preliminary data.</text>
</comment>
<dbReference type="InterPro" id="IPR016130">
    <property type="entry name" value="Tyr_Pase_AS"/>
</dbReference>
<sequence>MLFARMFFVLFFLTTVVFAFTSEVVVFPSDKIQGEGPFPYNYRIIDDHIHAGGHPLNPKNNLRNNDEQALHILKYLKSKGVETIIDLDNTSSIYFRYKRLLREAGLECFFVPMNADKTPNKEEWLDIKEAMKDPVYLHCKWGADRTGAIIARYLVEVRGYSPKQAFEAVITGGTHAGTLGGLKAEKYQKLVKFFWPDYSPKLLSRK</sequence>
<accession>A0A1F4SED4</accession>
<evidence type="ECO:0000313" key="2">
    <source>
        <dbReference type="Proteomes" id="UP000178417"/>
    </source>
</evidence>
<dbReference type="InterPro" id="IPR029021">
    <property type="entry name" value="Prot-tyrosine_phosphatase-like"/>
</dbReference>